<keyword evidence="2" id="KW-0496">Mitochondrion</keyword>
<evidence type="ECO:0000256" key="5">
    <source>
        <dbReference type="SAM" id="MobiDB-lite"/>
    </source>
</evidence>
<dbReference type="SMART" id="SM01155">
    <property type="entry name" value="DUF1713"/>
    <property type="match status" value="1"/>
</dbReference>
<feature type="region of interest" description="Disordered" evidence="5">
    <location>
        <begin position="227"/>
        <end position="250"/>
    </location>
</feature>
<dbReference type="Pfam" id="PF08213">
    <property type="entry name" value="COX24_C"/>
    <property type="match status" value="1"/>
</dbReference>
<evidence type="ECO:0000256" key="3">
    <source>
        <dbReference type="ARBA" id="ARBA00035647"/>
    </source>
</evidence>
<dbReference type="Proteomes" id="UP000233524">
    <property type="component" value="Unassembled WGS sequence"/>
</dbReference>
<organism evidence="7 8">
    <name type="scientific">Lomentospora prolificans</name>
    <dbReference type="NCBI Taxonomy" id="41688"/>
    <lineage>
        <taxon>Eukaryota</taxon>
        <taxon>Fungi</taxon>
        <taxon>Dikarya</taxon>
        <taxon>Ascomycota</taxon>
        <taxon>Pezizomycotina</taxon>
        <taxon>Sordariomycetes</taxon>
        <taxon>Hypocreomycetidae</taxon>
        <taxon>Microascales</taxon>
        <taxon>Microascaceae</taxon>
        <taxon>Lomentospora</taxon>
    </lineage>
</organism>
<feature type="domain" description="Ribosomal protein mS38 C-terminal" evidence="6">
    <location>
        <begin position="313"/>
        <end position="346"/>
    </location>
</feature>
<name>A0A2N3NJZ2_9PEZI</name>
<protein>
    <recommendedName>
        <fullName evidence="4">Small ribosomal subunit protein mS38</fullName>
    </recommendedName>
</protein>
<evidence type="ECO:0000256" key="2">
    <source>
        <dbReference type="ARBA" id="ARBA00023128"/>
    </source>
</evidence>
<evidence type="ECO:0000313" key="8">
    <source>
        <dbReference type="Proteomes" id="UP000233524"/>
    </source>
</evidence>
<dbReference type="VEuPathDB" id="FungiDB:jhhlp_000939"/>
<feature type="region of interest" description="Disordered" evidence="5">
    <location>
        <begin position="26"/>
        <end position="112"/>
    </location>
</feature>
<dbReference type="EMBL" id="NLAX01000003">
    <property type="protein sequence ID" value="PKS12731.1"/>
    <property type="molecule type" value="Genomic_DNA"/>
</dbReference>
<evidence type="ECO:0000259" key="6">
    <source>
        <dbReference type="SMART" id="SM01155"/>
    </source>
</evidence>
<reference evidence="7 8" key="1">
    <citation type="journal article" date="2017" name="G3 (Bethesda)">
        <title>First Draft Genome Sequence of the Pathogenic Fungus Lomentospora prolificans (Formerly Scedosporium prolificans).</title>
        <authorList>
            <person name="Luo R."/>
            <person name="Zimin A."/>
            <person name="Workman R."/>
            <person name="Fan Y."/>
            <person name="Pertea G."/>
            <person name="Grossman N."/>
            <person name="Wear M.P."/>
            <person name="Jia B."/>
            <person name="Miller H."/>
            <person name="Casadevall A."/>
            <person name="Timp W."/>
            <person name="Zhang S.X."/>
            <person name="Salzberg S.L."/>
        </authorList>
    </citation>
    <scope>NUCLEOTIDE SEQUENCE [LARGE SCALE GENOMIC DNA]</scope>
    <source>
        <strain evidence="7 8">JHH-5317</strain>
    </source>
</reference>
<dbReference type="STRING" id="41688.A0A2N3NJZ2"/>
<keyword evidence="8" id="KW-1185">Reference proteome</keyword>
<dbReference type="PANTHER" id="PTHR32035:SF3">
    <property type="entry name" value="SMALL RIBOSOMAL SUBUNIT PROTEIN MS38"/>
    <property type="match status" value="1"/>
</dbReference>
<gene>
    <name evidence="7" type="ORF">jhhlp_000939</name>
</gene>
<evidence type="ECO:0000256" key="1">
    <source>
        <dbReference type="ARBA" id="ARBA00004173"/>
    </source>
</evidence>
<dbReference type="PANTHER" id="PTHR32035">
    <property type="entry name" value="AURORA KINASE A-INTERACTING PROTEIN"/>
    <property type="match status" value="1"/>
</dbReference>
<evidence type="ECO:0000313" key="7">
    <source>
        <dbReference type="EMBL" id="PKS12731.1"/>
    </source>
</evidence>
<dbReference type="InterPro" id="IPR013177">
    <property type="entry name" value="Ribosomal_mS38_C"/>
</dbReference>
<proteinExistence type="inferred from homology"/>
<sequence>MLHHTVRRVASTAAAQSSLFTASSLGSHAPKAAASLATPQRKGPLHQRRYSSSKPSSPNNRSNGPKGLPTGETVSASASSSEVKAPSEKRKRKSKVNDEASDPFHGFPSVPSTQHLSQEALGLSSFFSMHRPISITHSLPRNISDEAFAEIFAPRSSANKTNEVISTLSRAVDDLEGPMAKMTISRDGQADHAGEGVQKIDLRHADGRESSLFVQVKSMTGQFLPFQPPPLPEPQAANGEALGSSAESEVDLSPQHRVYRAMFTIEETLDADGQVHVLAHSPKILNDEAGTRYIDRLRRMRYEDALRRRDTLHAISVKKRRKLKMKKKKFKKKLKASRKLRERLHKI</sequence>
<comment type="similarity">
    <text evidence="3">Belongs to the mitochondrion-specific ribosomal protein mS38 family.</text>
</comment>
<dbReference type="GO" id="GO:0005739">
    <property type="term" value="C:mitochondrion"/>
    <property type="evidence" value="ECO:0007669"/>
    <property type="project" value="UniProtKB-SubCell"/>
</dbReference>
<accession>A0A2N3NJZ2</accession>
<comment type="subcellular location">
    <subcellularLocation>
        <location evidence="1">Mitochondrion</location>
    </subcellularLocation>
</comment>
<feature type="compositionally biased region" description="Low complexity" evidence="5">
    <location>
        <begin position="52"/>
        <end position="67"/>
    </location>
</feature>
<evidence type="ECO:0000256" key="4">
    <source>
        <dbReference type="ARBA" id="ARBA00035682"/>
    </source>
</evidence>
<dbReference type="AlphaFoldDB" id="A0A2N3NJZ2"/>
<comment type="caution">
    <text evidence="7">The sequence shown here is derived from an EMBL/GenBank/DDBJ whole genome shotgun (WGS) entry which is preliminary data.</text>
</comment>
<dbReference type="OrthoDB" id="5364404at2759"/>
<dbReference type="InParanoid" id="A0A2N3NJZ2"/>
<feature type="compositionally biased region" description="Low complexity" evidence="5">
    <location>
        <begin position="74"/>
        <end position="84"/>
    </location>
</feature>